<keyword evidence="1" id="KW-0732">Signal</keyword>
<feature type="chain" id="PRO_5003051911" evidence="1">
    <location>
        <begin position="23"/>
        <end position="169"/>
    </location>
</feature>
<dbReference type="AlphaFoldDB" id="D3VDF6"/>
<evidence type="ECO:0000313" key="3">
    <source>
        <dbReference type="Proteomes" id="UP000008075"/>
    </source>
</evidence>
<dbReference type="Proteomes" id="UP000008075">
    <property type="component" value="Chromosome"/>
</dbReference>
<dbReference type="eggNOG" id="ENOG50338NS">
    <property type="taxonomic scope" value="Bacteria"/>
</dbReference>
<name>D3VDF6_XENNA</name>
<accession>D3VDF6</accession>
<keyword evidence="3" id="KW-1185">Reference proteome</keyword>
<dbReference type="RefSeq" id="WP_013185514.1">
    <property type="nucleotide sequence ID" value="NZ_CAWLKV010000001.1"/>
</dbReference>
<feature type="signal peptide" evidence="1">
    <location>
        <begin position="1"/>
        <end position="22"/>
    </location>
</feature>
<evidence type="ECO:0000256" key="1">
    <source>
        <dbReference type="SAM" id="SignalP"/>
    </source>
</evidence>
<dbReference type="EMBL" id="FN667742">
    <property type="protein sequence ID" value="CBJ92196.1"/>
    <property type="molecule type" value="Genomic_DNA"/>
</dbReference>
<proteinExistence type="predicted"/>
<organism evidence="2 3">
    <name type="scientific">Xenorhabdus nematophila (strain ATCC 19061 / DSM 3370 / CCUG 14189 / LMG 1036 / NCIMB 9965 / AN6)</name>
    <dbReference type="NCBI Taxonomy" id="406817"/>
    <lineage>
        <taxon>Bacteria</taxon>
        <taxon>Pseudomonadati</taxon>
        <taxon>Pseudomonadota</taxon>
        <taxon>Gammaproteobacteria</taxon>
        <taxon>Enterobacterales</taxon>
        <taxon>Morganellaceae</taxon>
        <taxon>Xenorhabdus</taxon>
    </lineage>
</organism>
<gene>
    <name evidence="2" type="ordered locus">XNC1_4171</name>
</gene>
<dbReference type="KEGG" id="xne:XNC1_4171"/>
<reference evidence="2 3" key="1">
    <citation type="journal article" date="2011" name="PLoS ONE">
        <title>The entomopathogenic bacterial endosymbionts xenorhabdus and photorhabdus: convergent lifestyles from divergent genomes.</title>
        <authorList>
            <person name="Chaston J.M."/>
            <person name="Suen G."/>
            <person name="Tucker S.L."/>
            <person name="Andersen A.W."/>
            <person name="Bhasin A."/>
            <person name="Bode E."/>
            <person name="Bode H.B."/>
            <person name="Brachmann A.O."/>
            <person name="Cowles C.E."/>
            <person name="Cowles K.N."/>
            <person name="Darby C."/>
            <person name="de Leon L."/>
            <person name="Drace K."/>
            <person name="Du Z."/>
            <person name="Givaudan A."/>
            <person name="Herbert Tran E.E."/>
            <person name="Jewell K.A."/>
            <person name="Knack J.J."/>
            <person name="Krasomil-Osterfeld K.C."/>
            <person name="Kukor R."/>
            <person name="Lanois A."/>
            <person name="Latreille P."/>
            <person name="Leimgruber N.K."/>
            <person name="Lipke C.M."/>
            <person name="Liu R."/>
            <person name="Lu X."/>
            <person name="Martens E.C."/>
            <person name="Marri P.R."/>
            <person name="Medigue C."/>
            <person name="Menard M.L."/>
            <person name="Miller N.M."/>
            <person name="Morales-Soto N."/>
            <person name="Norton S."/>
            <person name="Ogier J.C."/>
            <person name="Orchard S.S."/>
            <person name="Park D."/>
            <person name="Park Y."/>
            <person name="Qurollo B.A."/>
            <person name="Sugar D.R."/>
            <person name="Richards G.R."/>
            <person name="Rouy Z."/>
            <person name="Slominski B."/>
            <person name="Slominski K."/>
            <person name="Snyder H."/>
            <person name="Tjaden B.C."/>
            <person name="van der Hoeven R."/>
            <person name="Welch R.D."/>
            <person name="Wheeler C."/>
            <person name="Xiang B."/>
            <person name="Barbazuk B."/>
            <person name="Gaudriault S."/>
            <person name="Goodner B."/>
            <person name="Slater S.C."/>
            <person name="Forst S."/>
            <person name="Goldman B.S."/>
            <person name="Goodrich-Blair H."/>
        </authorList>
    </citation>
    <scope>NUCLEOTIDE SEQUENCE [LARGE SCALE GENOMIC DNA]</scope>
    <source>
        <strain evidence="3">ATCC 19061 / DSM 3370 / CCUG 14189 / LMG 1036 / NCIMB 9965 / AN6</strain>
    </source>
</reference>
<evidence type="ECO:0000313" key="2">
    <source>
        <dbReference type="EMBL" id="CBJ92196.1"/>
    </source>
</evidence>
<sequence length="169" mass="19111">MRLLTQILFFACIFSLSPPSIAGFSTATEIMQQVQERGVNSVVAELGADHEQKKVTDSIASGNSEWLQLAFKLLPNIHSKFSKQTLESLTLALLNNPVEVLSLTKKHHTLAFSDICNIPSTITAITQQKLFLNSVISRLDLEKELNFGNTRENIETCRWEFEKIQNHYF</sequence>
<dbReference type="HOGENOM" id="CLU_1739815_0_0_6"/>
<protein>
    <submittedName>
        <fullName evidence="2">Uncharacterized protein</fullName>
    </submittedName>
</protein>